<organism evidence="1 2">
    <name type="scientific">Phlebia brevispora</name>
    <dbReference type="NCBI Taxonomy" id="194682"/>
    <lineage>
        <taxon>Eukaryota</taxon>
        <taxon>Fungi</taxon>
        <taxon>Dikarya</taxon>
        <taxon>Basidiomycota</taxon>
        <taxon>Agaricomycotina</taxon>
        <taxon>Agaricomycetes</taxon>
        <taxon>Polyporales</taxon>
        <taxon>Meruliaceae</taxon>
        <taxon>Phlebia</taxon>
    </lineage>
</organism>
<gene>
    <name evidence="1" type="ORF">NM688_g8533</name>
</gene>
<proteinExistence type="predicted"/>
<comment type="caution">
    <text evidence="1">The sequence shown here is derived from an EMBL/GenBank/DDBJ whole genome shotgun (WGS) entry which is preliminary data.</text>
</comment>
<keyword evidence="2" id="KW-1185">Reference proteome</keyword>
<accession>A0ACC1RTS8</accession>
<reference evidence="1" key="1">
    <citation type="submission" date="2022-07" db="EMBL/GenBank/DDBJ databases">
        <title>Genome Sequence of Phlebia brevispora.</title>
        <authorList>
            <person name="Buettner E."/>
        </authorList>
    </citation>
    <scope>NUCLEOTIDE SEQUENCE</scope>
    <source>
        <strain evidence="1">MPL23</strain>
    </source>
</reference>
<sequence>MSSIVPLALAVLAVLVVSLRRTRRFRLPPGPKGVPLLGNVFDMPKKEEWLTYAKWSKEYDSDILYLNLVGTNVIVVNSVKHASELFDKRSSIYNDRPDFTMVDELMGWDFSFAFQRYGDGWRERRRLFHHHFNAQAITAYYPRIFHEVRGVLNHLYEEPDKFMDHIRHMEGSLILGITYGIQVKPKNDPYIAAAGAAVHGLAVAGNAGAFLVDVIPALKYVPAWFPGAGFKKQAAEWRQNVSDMVTLPFSAAKSAMANGTASSSVVSSLISDLNVGKNDKDTESIIQQVAGAAYAAGSDTALSVLATFVLAMVLYPEVQKKAREELDRVIGQDRLPTFEDDTQLPYITAIYREAMRWRPVTPLAPPHRLMRDDEYLGYTLPKDSMVVGNIWAILHDEAIYRDADEFNPDRFIAADGSLDTGLLNPEDFAFGFGRRICPGRYLAAALIRLMMAAILTTFEINLPVDKEGRKIVPTGEYTVGLVVYPKPFPCVFKPRSAFAENLVRTPVHDMDA</sequence>
<evidence type="ECO:0000313" key="1">
    <source>
        <dbReference type="EMBL" id="KAJ3524602.1"/>
    </source>
</evidence>
<evidence type="ECO:0000313" key="2">
    <source>
        <dbReference type="Proteomes" id="UP001148662"/>
    </source>
</evidence>
<protein>
    <submittedName>
        <fullName evidence="1">Uncharacterized protein</fullName>
    </submittedName>
</protein>
<name>A0ACC1RTS8_9APHY</name>
<dbReference type="Proteomes" id="UP001148662">
    <property type="component" value="Unassembled WGS sequence"/>
</dbReference>
<dbReference type="EMBL" id="JANHOG010002325">
    <property type="protein sequence ID" value="KAJ3524602.1"/>
    <property type="molecule type" value="Genomic_DNA"/>
</dbReference>